<dbReference type="SUPFAM" id="SSF51395">
    <property type="entry name" value="FMN-linked oxidoreductases"/>
    <property type="match status" value="1"/>
</dbReference>
<dbReference type="Pfam" id="PF12831">
    <property type="entry name" value="FAD_oxidored"/>
    <property type="match status" value="1"/>
</dbReference>
<dbReference type="Pfam" id="PF00724">
    <property type="entry name" value="Oxidored_FMN"/>
    <property type="match status" value="1"/>
</dbReference>
<comment type="caution">
    <text evidence="11">The sequence shown here is derived from an EMBL/GenBank/DDBJ whole genome shotgun (WGS) entry which is preliminary data.</text>
</comment>
<keyword evidence="9" id="KW-0411">Iron-sulfur</keyword>
<keyword evidence="4" id="KW-0285">Flavoprotein</keyword>
<evidence type="ECO:0000256" key="4">
    <source>
        <dbReference type="ARBA" id="ARBA00022630"/>
    </source>
</evidence>
<dbReference type="Proteomes" id="UP000245765">
    <property type="component" value="Unassembled WGS sequence"/>
</dbReference>
<name>A0A317FAU9_9PROT</name>
<feature type="domain" description="NADH:flavin oxidoreductase/NADH oxidase N-terminal" evidence="10">
    <location>
        <begin position="7"/>
        <end position="345"/>
    </location>
</feature>
<dbReference type="PANTHER" id="PTHR42917">
    <property type="entry name" value="2,4-DIENOYL-COA REDUCTASE"/>
    <property type="match status" value="1"/>
</dbReference>
<dbReference type="InterPro" id="IPR051793">
    <property type="entry name" value="NADH:flavin_oxidoreductase"/>
</dbReference>
<reference evidence="12" key="1">
    <citation type="submission" date="2018-05" db="EMBL/GenBank/DDBJ databases">
        <authorList>
            <person name="Du Z."/>
            <person name="Wang X."/>
        </authorList>
    </citation>
    <scope>NUCLEOTIDE SEQUENCE [LARGE SCALE GENOMIC DNA]</scope>
    <source>
        <strain evidence="12">CQN31</strain>
    </source>
</reference>
<dbReference type="SUPFAM" id="SSF51905">
    <property type="entry name" value="FAD/NAD(P)-binding domain"/>
    <property type="match status" value="1"/>
</dbReference>
<comment type="cofactor">
    <cofactor evidence="1">
        <name>FMN</name>
        <dbReference type="ChEBI" id="CHEBI:58210"/>
    </cofactor>
</comment>
<keyword evidence="8" id="KW-0408">Iron</keyword>
<dbReference type="GO" id="GO:0008670">
    <property type="term" value="F:2,4-dienoyl-CoA reductase (NADPH) activity"/>
    <property type="evidence" value="ECO:0007669"/>
    <property type="project" value="TreeGrafter"/>
</dbReference>
<dbReference type="Gene3D" id="3.40.50.720">
    <property type="entry name" value="NAD(P)-binding Rossmann-like Domain"/>
    <property type="match status" value="1"/>
</dbReference>
<evidence type="ECO:0000256" key="7">
    <source>
        <dbReference type="ARBA" id="ARBA00023002"/>
    </source>
</evidence>
<evidence type="ECO:0000256" key="1">
    <source>
        <dbReference type="ARBA" id="ARBA00001917"/>
    </source>
</evidence>
<evidence type="ECO:0000256" key="9">
    <source>
        <dbReference type="ARBA" id="ARBA00023014"/>
    </source>
</evidence>
<keyword evidence="12" id="KW-1185">Reference proteome</keyword>
<keyword evidence="5" id="KW-0288">FMN</keyword>
<comment type="similarity">
    <text evidence="3">In the N-terminal section; belongs to the NADH:flavin oxidoreductase/NADH oxidase family.</text>
</comment>
<dbReference type="PRINTS" id="PR00411">
    <property type="entry name" value="PNDRDTASEI"/>
</dbReference>
<dbReference type="EMBL" id="QGNA01000004">
    <property type="protein sequence ID" value="PWS35593.1"/>
    <property type="molecule type" value="Genomic_DNA"/>
</dbReference>
<evidence type="ECO:0000313" key="12">
    <source>
        <dbReference type="Proteomes" id="UP000245765"/>
    </source>
</evidence>
<dbReference type="PRINTS" id="PR00368">
    <property type="entry name" value="FADPNR"/>
</dbReference>
<evidence type="ECO:0000259" key="10">
    <source>
        <dbReference type="Pfam" id="PF00724"/>
    </source>
</evidence>
<dbReference type="GO" id="GO:0051536">
    <property type="term" value="F:iron-sulfur cluster binding"/>
    <property type="evidence" value="ECO:0007669"/>
    <property type="project" value="UniProtKB-KW"/>
</dbReference>
<dbReference type="PANTHER" id="PTHR42917:SF2">
    <property type="entry name" value="2,4-DIENOYL-COA REDUCTASE [(2E)-ENOYL-COA-PRODUCING]"/>
    <property type="match status" value="1"/>
</dbReference>
<organism evidence="11 12">
    <name type="scientific">Falsiroseomonas bella</name>
    <dbReference type="NCBI Taxonomy" id="2184016"/>
    <lineage>
        <taxon>Bacteria</taxon>
        <taxon>Pseudomonadati</taxon>
        <taxon>Pseudomonadota</taxon>
        <taxon>Alphaproteobacteria</taxon>
        <taxon>Acetobacterales</taxon>
        <taxon>Roseomonadaceae</taxon>
        <taxon>Falsiroseomonas</taxon>
    </lineage>
</organism>
<dbReference type="InterPro" id="IPR001155">
    <property type="entry name" value="OxRdtase_FMN_N"/>
</dbReference>
<evidence type="ECO:0000256" key="8">
    <source>
        <dbReference type="ARBA" id="ARBA00023004"/>
    </source>
</evidence>
<dbReference type="Gene3D" id="3.50.50.60">
    <property type="entry name" value="FAD/NAD(P)-binding domain"/>
    <property type="match status" value="1"/>
</dbReference>
<evidence type="ECO:0000256" key="2">
    <source>
        <dbReference type="ARBA" id="ARBA00001966"/>
    </source>
</evidence>
<dbReference type="GO" id="GO:0010181">
    <property type="term" value="F:FMN binding"/>
    <property type="evidence" value="ECO:0007669"/>
    <property type="project" value="InterPro"/>
</dbReference>
<keyword evidence="6" id="KW-0479">Metal-binding</keyword>
<dbReference type="AlphaFoldDB" id="A0A317FAU9"/>
<evidence type="ECO:0000313" key="11">
    <source>
        <dbReference type="EMBL" id="PWS35593.1"/>
    </source>
</evidence>
<proteinExistence type="inferred from homology"/>
<dbReference type="OrthoDB" id="9804454at2"/>
<dbReference type="GO" id="GO:0046872">
    <property type="term" value="F:metal ion binding"/>
    <property type="evidence" value="ECO:0007669"/>
    <property type="project" value="UniProtKB-KW"/>
</dbReference>
<gene>
    <name evidence="11" type="ORF">DFH01_18530</name>
</gene>
<evidence type="ECO:0000256" key="5">
    <source>
        <dbReference type="ARBA" id="ARBA00022643"/>
    </source>
</evidence>
<accession>A0A317FAU9</accession>
<comment type="cofactor">
    <cofactor evidence="2">
        <name>[4Fe-4S] cluster</name>
        <dbReference type="ChEBI" id="CHEBI:49883"/>
    </cofactor>
</comment>
<dbReference type="InterPro" id="IPR013785">
    <property type="entry name" value="Aldolase_TIM"/>
</dbReference>
<protein>
    <submittedName>
        <fullName evidence="11">NADH-dependent flavin oxidoreductase</fullName>
    </submittedName>
</protein>
<sequence length="658" mass="70053">MERYPAVFRPLRIGGVTLRNRILVPAHTTNYGEDNLPSDRHLAYHRARAAGGAALIIFEGIRVHRSSLGRRQGVNGYERAAIPRFARIAQAVQAEGARLFGQVIHLGRHIDGNFARMPAWSASAVPWSPTAPPPHPMTEAEIEQVIAAHGEVAANLVEAGLDGIELTMAHGHLLQQFLSPAVNRRSDAWGGSEENRLRLALECLRRVRGVVGGRAAVGLRVSADEFLEGGLTLPDMQRIVARLCAEVAVDFVNVSHSAYHGSYTISTQMADMGFAADAFHHLPRGIASALRDSGRDVPVFAVCRFRSVAEAEAMLADGAIAMVGMARAHIAEPALVRRAAEGREEEGRPCLSCNQGCAGFLAQSLAITCLANPRAGREAEWPEPPQPAAQRKRILVLGGGPAGMEAAIQAARRGHEVELWEAREELGGALAWTERHPALRGEMAKLLDWQRGALARAGVRLRLGRHADTAAVRAAGPDAVVLALGAEPAAAAFPGGGRGMTMEQALAAPDALPDRVAVQDVLGSFAVAGFVEWLAGTGRRVTVIAPTGTPGWQVNIYSSFAWRQRLRAAGARILALQAVQAWEGPGHATLTDLSTGEVRACDDFDAIVAPAHGLPRDSLAAELRAAMPELSLHLAGDCAAPRSALEAIFEGHEIGRSL</sequence>
<dbReference type="InterPro" id="IPR036188">
    <property type="entry name" value="FAD/NAD-bd_sf"/>
</dbReference>
<dbReference type="Gene3D" id="3.20.20.70">
    <property type="entry name" value="Aldolase class I"/>
    <property type="match status" value="1"/>
</dbReference>
<evidence type="ECO:0000256" key="3">
    <source>
        <dbReference type="ARBA" id="ARBA00011048"/>
    </source>
</evidence>
<evidence type="ECO:0000256" key="6">
    <source>
        <dbReference type="ARBA" id="ARBA00022723"/>
    </source>
</evidence>
<dbReference type="GO" id="GO:0033543">
    <property type="term" value="P:fatty acid beta-oxidation, unsaturated, even number, reductase/isomerase pathway"/>
    <property type="evidence" value="ECO:0007669"/>
    <property type="project" value="TreeGrafter"/>
</dbReference>
<keyword evidence="7" id="KW-0560">Oxidoreductase</keyword>